<dbReference type="SUPFAM" id="SSF54909">
    <property type="entry name" value="Dimeric alpha+beta barrel"/>
    <property type="match status" value="1"/>
</dbReference>
<dbReference type="KEGG" id="span:AWL63_23945"/>
<evidence type="ECO:0000259" key="2">
    <source>
        <dbReference type="Pfam" id="PF03795"/>
    </source>
</evidence>
<dbReference type="InterPro" id="IPR011008">
    <property type="entry name" value="Dimeric_a/b-barrel"/>
</dbReference>
<dbReference type="Pfam" id="PF03795">
    <property type="entry name" value="YCII"/>
    <property type="match status" value="1"/>
</dbReference>
<sequence length="86" mass="9283">MEQVRLNNRPAHLEYIKGSGSSIVAAGPLIGPDGHAVGGFFLLDVANLAAAEDWAAKDPFRALELYGSVEIQEWKYVFGSGLEPRP</sequence>
<reference evidence="3 4" key="1">
    <citation type="submission" date="2016-01" db="EMBL/GenBank/DDBJ databases">
        <title>Complete genome and mega plasmid sequence of Sphingomonas panacis DCY99 elicits systemic resistance in rice to Xanthomonas oryzae.</title>
        <authorList>
            <person name="Kim Y.J."/>
            <person name="Yang D.C."/>
            <person name="Sing P."/>
        </authorList>
    </citation>
    <scope>NUCLEOTIDE SEQUENCE [LARGE SCALE GENOMIC DNA]</scope>
    <source>
        <strain evidence="3 4">DCY99</strain>
        <plasmid evidence="4">Plasmid</plasmid>
    </source>
</reference>
<keyword evidence="4" id="KW-1185">Reference proteome</keyword>
<dbReference type="PANTHER" id="PTHR33606">
    <property type="entry name" value="PROTEIN YCII"/>
    <property type="match status" value="1"/>
</dbReference>
<evidence type="ECO:0000313" key="4">
    <source>
        <dbReference type="Proteomes" id="UP000094256"/>
    </source>
</evidence>
<comment type="similarity">
    <text evidence="1">Belongs to the YciI family.</text>
</comment>
<keyword evidence="3" id="KW-0614">Plasmid</keyword>
<accession>A0A1B3ZIF6</accession>
<feature type="domain" description="YCII-related" evidence="2">
    <location>
        <begin position="3"/>
        <end position="75"/>
    </location>
</feature>
<geneLocation type="plasmid" evidence="4"/>
<evidence type="ECO:0000256" key="1">
    <source>
        <dbReference type="ARBA" id="ARBA00007689"/>
    </source>
</evidence>
<dbReference type="InterPro" id="IPR051807">
    <property type="entry name" value="Sec-metab_biosynth-assoc"/>
</dbReference>
<proteinExistence type="inferred from homology"/>
<dbReference type="PANTHER" id="PTHR33606:SF3">
    <property type="entry name" value="PROTEIN YCII"/>
    <property type="match status" value="1"/>
</dbReference>
<gene>
    <name evidence="3" type="ORF">AWL63_23945</name>
</gene>
<protein>
    <recommendedName>
        <fullName evidence="2">YCII-related domain-containing protein</fullName>
    </recommendedName>
</protein>
<dbReference type="Gene3D" id="3.30.70.1060">
    <property type="entry name" value="Dimeric alpha+beta barrel"/>
    <property type="match status" value="1"/>
</dbReference>
<name>A0A1B3ZIF6_9SPHN</name>
<dbReference type="Proteomes" id="UP000094256">
    <property type="component" value="Plasmid unnamed"/>
</dbReference>
<organism evidence="3 4">
    <name type="scientific">Sphingomonas panacis</name>
    <dbReference type="NCBI Taxonomy" id="1560345"/>
    <lineage>
        <taxon>Bacteria</taxon>
        <taxon>Pseudomonadati</taxon>
        <taxon>Pseudomonadota</taxon>
        <taxon>Alphaproteobacteria</taxon>
        <taxon>Sphingomonadales</taxon>
        <taxon>Sphingomonadaceae</taxon>
        <taxon>Sphingomonas</taxon>
    </lineage>
</organism>
<dbReference type="InterPro" id="IPR005545">
    <property type="entry name" value="YCII"/>
</dbReference>
<evidence type="ECO:0000313" key="3">
    <source>
        <dbReference type="EMBL" id="AOH87216.1"/>
    </source>
</evidence>
<dbReference type="AlphaFoldDB" id="A0A1B3ZIF6"/>
<dbReference type="EMBL" id="CP014169">
    <property type="protein sequence ID" value="AOH87216.1"/>
    <property type="molecule type" value="Genomic_DNA"/>
</dbReference>